<feature type="domain" description="Peptidase M48" evidence="7">
    <location>
        <begin position="174"/>
        <end position="347"/>
    </location>
</feature>
<dbReference type="SUPFAM" id="SSF48452">
    <property type="entry name" value="TPR-like"/>
    <property type="match status" value="1"/>
</dbReference>
<dbReference type="CDD" id="cd07333">
    <property type="entry name" value="M48C_bepA_like"/>
    <property type="match status" value="1"/>
</dbReference>
<dbReference type="GO" id="GO:0016020">
    <property type="term" value="C:membrane"/>
    <property type="evidence" value="ECO:0007669"/>
    <property type="project" value="TreeGrafter"/>
</dbReference>
<keyword evidence="5" id="KW-0862">Zinc</keyword>
<evidence type="ECO:0000256" key="1">
    <source>
        <dbReference type="ARBA" id="ARBA00001947"/>
    </source>
</evidence>
<keyword evidence="3" id="KW-0479">Metal-binding</keyword>
<dbReference type="GO" id="GO:0046872">
    <property type="term" value="F:metal ion binding"/>
    <property type="evidence" value="ECO:0007669"/>
    <property type="project" value="UniProtKB-KW"/>
</dbReference>
<dbReference type="GO" id="GO:0004222">
    <property type="term" value="F:metalloendopeptidase activity"/>
    <property type="evidence" value="ECO:0007669"/>
    <property type="project" value="InterPro"/>
</dbReference>
<dbReference type="Gene3D" id="1.25.40.10">
    <property type="entry name" value="Tetratricopeptide repeat domain"/>
    <property type="match status" value="1"/>
</dbReference>
<evidence type="ECO:0000259" key="7">
    <source>
        <dbReference type="Pfam" id="PF01435"/>
    </source>
</evidence>
<dbReference type="GO" id="GO:0051603">
    <property type="term" value="P:proteolysis involved in protein catabolic process"/>
    <property type="evidence" value="ECO:0007669"/>
    <property type="project" value="TreeGrafter"/>
</dbReference>
<evidence type="ECO:0000256" key="4">
    <source>
        <dbReference type="ARBA" id="ARBA00022801"/>
    </source>
</evidence>
<evidence type="ECO:0000256" key="6">
    <source>
        <dbReference type="ARBA" id="ARBA00023049"/>
    </source>
</evidence>
<dbReference type="PANTHER" id="PTHR22726">
    <property type="entry name" value="METALLOENDOPEPTIDASE OMA1"/>
    <property type="match status" value="1"/>
</dbReference>
<dbReference type="AlphaFoldDB" id="F6G561"/>
<name>F6G561_RALS8</name>
<keyword evidence="4" id="KW-0378">Hydrolase</keyword>
<evidence type="ECO:0000256" key="5">
    <source>
        <dbReference type="ARBA" id="ARBA00022833"/>
    </source>
</evidence>
<dbReference type="PATRIC" id="fig|1031711.3.peg.2740"/>
<dbReference type="HOGENOM" id="CLU_030556_1_0_4"/>
<dbReference type="InterPro" id="IPR051156">
    <property type="entry name" value="Mito/Outer_Membr_Metalloprot"/>
</dbReference>
<dbReference type="Proteomes" id="UP000007953">
    <property type="component" value="Chromosome"/>
</dbReference>
<evidence type="ECO:0000256" key="3">
    <source>
        <dbReference type="ARBA" id="ARBA00022723"/>
    </source>
</evidence>
<reference evidence="8 9" key="1">
    <citation type="journal article" date="2011" name="J. Bacteriol.">
        <title>Complete genome sequence of the plant pathogen Ralstonia solanacearum strain Po82.</title>
        <authorList>
            <person name="Xu J."/>
            <person name="Zheng H.J."/>
            <person name="Liu L."/>
            <person name="Pan Z.C."/>
            <person name="Prior P."/>
            <person name="Tang B."/>
            <person name="Xu J.S."/>
            <person name="Zhang H."/>
            <person name="Tian Q."/>
            <person name="Zhang L.Q."/>
            <person name="Feng J."/>
        </authorList>
    </citation>
    <scope>NUCLEOTIDE SEQUENCE [LARGE SCALE GENOMIC DNA]</scope>
    <source>
        <strain evidence="8 9">Po82</strain>
    </source>
</reference>
<dbReference type="PANTHER" id="PTHR22726:SF1">
    <property type="entry name" value="METALLOENDOPEPTIDASE OMA1, MITOCHONDRIAL"/>
    <property type="match status" value="1"/>
</dbReference>
<evidence type="ECO:0000313" key="8">
    <source>
        <dbReference type="EMBL" id="AEG70094.1"/>
    </source>
</evidence>
<protein>
    <submittedName>
        <fullName evidence="8">Zinc metalloprotease</fullName>
    </submittedName>
</protein>
<dbReference type="InterPro" id="IPR011990">
    <property type="entry name" value="TPR-like_helical_dom_sf"/>
</dbReference>
<dbReference type="InterPro" id="IPR001915">
    <property type="entry name" value="Peptidase_M48"/>
</dbReference>
<gene>
    <name evidence="8" type="ordered locus">RSPO_c02802</name>
</gene>
<evidence type="ECO:0000313" key="9">
    <source>
        <dbReference type="Proteomes" id="UP000007953"/>
    </source>
</evidence>
<dbReference type="Gene3D" id="3.30.2010.10">
    <property type="entry name" value="Metalloproteases ('zincins'), catalytic domain"/>
    <property type="match status" value="1"/>
</dbReference>
<proteinExistence type="predicted"/>
<dbReference type="eggNOG" id="COG4783">
    <property type="taxonomic scope" value="Bacteria"/>
</dbReference>
<accession>F6G561</accession>
<keyword evidence="2 8" id="KW-0645">Protease</keyword>
<dbReference type="KEGG" id="rsn:RSPO_c02802"/>
<dbReference type="Pfam" id="PF01435">
    <property type="entry name" value="Peptidase_M48"/>
    <property type="match status" value="1"/>
</dbReference>
<keyword evidence="6 8" id="KW-0482">Metalloprotease</keyword>
<organism evidence="8 9">
    <name type="scientific">Ralstonia solanacearum (strain Po82)</name>
    <dbReference type="NCBI Taxonomy" id="1031711"/>
    <lineage>
        <taxon>Bacteria</taxon>
        <taxon>Pseudomonadati</taxon>
        <taxon>Pseudomonadota</taxon>
        <taxon>Betaproteobacteria</taxon>
        <taxon>Burkholderiales</taxon>
        <taxon>Burkholderiaceae</taxon>
        <taxon>Ralstonia</taxon>
        <taxon>Ralstonia solanacearum species complex</taxon>
    </lineage>
</organism>
<dbReference type="EMBL" id="CP002819">
    <property type="protein sequence ID" value="AEG70094.1"/>
    <property type="molecule type" value="Genomic_DNA"/>
</dbReference>
<sequence>MIPSAQYPVPGDCRRVDSVPRAFRMTLSLFRPGARKVTAAVLLMTWLAPLPPPALAQPASAPAVPARPNLDVGSAAAADQVQSNLNRSVQIGRQSPYLQKETTIIDAPTYELPDMGDPSTAALSPEMERRLGDRVMRQIRRDPDYVPDPLLSDYLNDIGYRLIESARRQHVAGSTSASSFELFAVRDPGINAFALPGGYIGVNTGTLVATDSESELASVLGHEIGHVLQRHIARGIDKSGESMWIALASILLAGLAATKSGDAAQALAVGGQAAAVSNQLAFSRGAEREADRVGFTLLTGAGYNPDGMPDFFRRLQRVTSIADTGVVPGYARTHPLTGERIADMEDRARGLPHPLQPHRPEFGFAKARARVLQEMSTSAYLDVRNAMRSQLASAPDAPVEKRAALWYGIAVAEQMAGQLDAAEQALLEARRLYGNIPGITSGSPNLDVTAIELVRAHHRVPEALTMARAALTAYPMSRAVGITYAQTLLAAGRVDDAIPYLRDKAREDTAQPIWWDLLAHAYADQGKRVEQHRALAEKYARDGAWGAAVEQLKLARDAGDADFYTLSEVDARLHQMERQYREEKQEEKALPK</sequence>
<comment type="cofactor">
    <cofactor evidence="1">
        <name>Zn(2+)</name>
        <dbReference type="ChEBI" id="CHEBI:29105"/>
    </cofactor>
</comment>
<evidence type="ECO:0000256" key="2">
    <source>
        <dbReference type="ARBA" id="ARBA00022670"/>
    </source>
</evidence>